<evidence type="ECO:0000313" key="1">
    <source>
        <dbReference type="EMBL" id="OOV41821.1"/>
    </source>
</evidence>
<accession>A0A1T1DLR1</accession>
<reference evidence="1 2" key="1">
    <citation type="submission" date="2017-02" db="EMBL/GenBank/DDBJ databases">
        <title>Comparative genomic analysis of Brazilian Leptospira kirschneri strains of different serogroups.</title>
        <authorList>
            <person name="Moreno L.Z."/>
            <person name="Miraglia F."/>
            <person name="Kremer F.S."/>
            <person name="Eslabao M.R."/>
            <person name="Lilenbaum W."/>
            <person name="Dellagostin O.A."/>
            <person name="Moreno A.M."/>
        </authorList>
    </citation>
    <scope>NUCLEOTIDE SEQUENCE [LARGE SCALE GENOMIC DNA]</scope>
    <source>
        <strain evidence="1 2">M110/06</strain>
    </source>
</reference>
<evidence type="ECO:0000313" key="2">
    <source>
        <dbReference type="Proteomes" id="UP000191008"/>
    </source>
</evidence>
<dbReference type="Proteomes" id="UP000191008">
    <property type="component" value="Unassembled WGS sequence"/>
</dbReference>
<comment type="caution">
    <text evidence="1">The sequence shown here is derived from an EMBL/GenBank/DDBJ whole genome shotgun (WGS) entry which is preliminary data.</text>
</comment>
<protein>
    <submittedName>
        <fullName evidence="1">Uncharacterized protein</fullName>
    </submittedName>
</protein>
<name>A0A1T1DLR1_9LEPT</name>
<gene>
    <name evidence="1" type="ORF">B1J93_12110</name>
</gene>
<sequence length="66" mass="7484">MNELKHNAFLNSASHSPWVVRQGRVGNSASRFYGRSTGSNYWYFIKIESGLEFHNNLTRAKEPGPA</sequence>
<dbReference type="AlphaFoldDB" id="A0A1T1DLR1"/>
<dbReference type="EMBL" id="MVIT01000068">
    <property type="protein sequence ID" value="OOV41821.1"/>
    <property type="molecule type" value="Genomic_DNA"/>
</dbReference>
<proteinExistence type="predicted"/>
<organism evidence="1 2">
    <name type="scientific">Leptospira kirschneri serovar Pomona</name>
    <dbReference type="NCBI Taxonomy" id="561005"/>
    <lineage>
        <taxon>Bacteria</taxon>
        <taxon>Pseudomonadati</taxon>
        <taxon>Spirochaetota</taxon>
        <taxon>Spirochaetia</taxon>
        <taxon>Leptospirales</taxon>
        <taxon>Leptospiraceae</taxon>
        <taxon>Leptospira</taxon>
    </lineage>
</organism>